<dbReference type="AlphaFoldDB" id="A0A101HIE8"/>
<name>A0A101HIE8_9BACT</name>
<reference evidence="2" key="1">
    <citation type="journal article" date="2015" name="MBio">
        <title>Genome-Resolved Metagenomic Analysis Reveals Roles for Candidate Phyla and Other Microbial Community Members in Biogeochemical Transformations in Oil Reservoirs.</title>
        <authorList>
            <person name="Hu P."/>
            <person name="Tom L."/>
            <person name="Singh A."/>
            <person name="Thomas B.C."/>
            <person name="Baker B.J."/>
            <person name="Piceno Y.M."/>
            <person name="Andersen G.L."/>
            <person name="Banfield J.F."/>
        </authorList>
    </citation>
    <scope>NUCLEOTIDE SEQUENCE [LARGE SCALE GENOMIC DNA]</scope>
</reference>
<dbReference type="Pfam" id="PF03692">
    <property type="entry name" value="CxxCxxCC"/>
    <property type="match status" value="1"/>
</dbReference>
<gene>
    <name evidence="1" type="ORF">XD92_0816</name>
</gene>
<evidence type="ECO:0000313" key="2">
    <source>
        <dbReference type="Proteomes" id="UP000053860"/>
    </source>
</evidence>
<dbReference type="PANTHER" id="PTHR35866:SF1">
    <property type="entry name" value="YKGJ FAMILY CYSTEINE CLUSTER PROTEIN"/>
    <property type="match status" value="1"/>
</dbReference>
<comment type="caution">
    <text evidence="1">The sequence shown here is derived from an EMBL/GenBank/DDBJ whole genome shotgun (WGS) entry which is preliminary data.</text>
</comment>
<dbReference type="Proteomes" id="UP000053860">
    <property type="component" value="Unassembled WGS sequence"/>
</dbReference>
<sequence>MNIITDLNYISKMGTKRDNENWEFRTYLKILDMPSRDIDLIVHRINEEVTSRIDCTECANCCKEIYMSMDEPDIADFADGLNISAEQLVARYLVKNEQDSSKMKIADLPCPFLKNNLCINYNHRPKECRSYPHLHKNDFIFRLIGIISNYGRCPIVFNVYEQLKKELWH</sequence>
<dbReference type="PATRIC" id="fig|294710.3.peg.1136"/>
<dbReference type="EMBL" id="LGGN01000137">
    <property type="protein sequence ID" value="KUK77401.1"/>
    <property type="molecule type" value="Genomic_DNA"/>
</dbReference>
<accession>A0A101HIE8</accession>
<proteinExistence type="predicted"/>
<evidence type="ECO:0000313" key="1">
    <source>
        <dbReference type="EMBL" id="KUK77401.1"/>
    </source>
</evidence>
<evidence type="ECO:0008006" key="3">
    <source>
        <dbReference type="Google" id="ProtNLM"/>
    </source>
</evidence>
<organism evidence="1 2">
    <name type="scientific">Proteiniphilum acetatigenes</name>
    <dbReference type="NCBI Taxonomy" id="294710"/>
    <lineage>
        <taxon>Bacteria</taxon>
        <taxon>Pseudomonadati</taxon>
        <taxon>Bacteroidota</taxon>
        <taxon>Bacteroidia</taxon>
        <taxon>Bacteroidales</taxon>
        <taxon>Dysgonomonadaceae</taxon>
        <taxon>Proteiniphilum</taxon>
    </lineage>
</organism>
<dbReference type="InterPro" id="IPR005358">
    <property type="entry name" value="Puta_zinc/iron-chelating_dom"/>
</dbReference>
<dbReference type="PANTHER" id="PTHR35866">
    <property type="entry name" value="PUTATIVE-RELATED"/>
    <property type="match status" value="1"/>
</dbReference>
<protein>
    <recommendedName>
        <fullName evidence="3">YkgJ family cysteine cluster protein</fullName>
    </recommendedName>
</protein>